<reference evidence="1" key="1">
    <citation type="journal article" date="2021" name="PeerJ">
        <title>Extensive microbial diversity within the chicken gut microbiome revealed by metagenomics and culture.</title>
        <authorList>
            <person name="Gilroy R."/>
            <person name="Ravi A."/>
            <person name="Getino M."/>
            <person name="Pursley I."/>
            <person name="Horton D.L."/>
            <person name="Alikhan N.F."/>
            <person name="Baker D."/>
            <person name="Gharbi K."/>
            <person name="Hall N."/>
            <person name="Watson M."/>
            <person name="Adriaenssens E.M."/>
            <person name="Foster-Nyarko E."/>
            <person name="Jarju S."/>
            <person name="Secka A."/>
            <person name="Antonio M."/>
            <person name="Oren A."/>
            <person name="Chaudhuri R.R."/>
            <person name="La Ragione R."/>
            <person name="Hildebrand F."/>
            <person name="Pallen M.J."/>
        </authorList>
    </citation>
    <scope>NUCLEOTIDE SEQUENCE</scope>
    <source>
        <strain evidence="1">CHK173-2119</strain>
    </source>
</reference>
<dbReference type="GO" id="GO:0008887">
    <property type="term" value="F:glycerate kinase activity"/>
    <property type="evidence" value="ECO:0007669"/>
    <property type="project" value="InterPro"/>
</dbReference>
<dbReference type="InterPro" id="IPR036129">
    <property type="entry name" value="Glycerate_kinase_sf"/>
</dbReference>
<reference evidence="1" key="2">
    <citation type="submission" date="2021-09" db="EMBL/GenBank/DDBJ databases">
        <authorList>
            <person name="Gilroy R."/>
        </authorList>
    </citation>
    <scope>NUCLEOTIDE SEQUENCE</scope>
    <source>
        <strain evidence="1">CHK173-2119</strain>
    </source>
</reference>
<keyword evidence="1" id="KW-0418">Kinase</keyword>
<dbReference type="PANTHER" id="PTHR21599">
    <property type="entry name" value="GLYCERATE KINASE"/>
    <property type="match status" value="1"/>
</dbReference>
<dbReference type="Pfam" id="PF02595">
    <property type="entry name" value="Gly_kinase"/>
    <property type="match status" value="1"/>
</dbReference>
<dbReference type="InterPro" id="IPR004381">
    <property type="entry name" value="Glycerate_kinase"/>
</dbReference>
<keyword evidence="1" id="KW-0808">Transferase</keyword>
<dbReference type="PANTHER" id="PTHR21599:SF0">
    <property type="entry name" value="GLYCERATE KINASE"/>
    <property type="match status" value="1"/>
</dbReference>
<evidence type="ECO:0000313" key="1">
    <source>
        <dbReference type="EMBL" id="HJE15400.1"/>
    </source>
</evidence>
<proteinExistence type="predicted"/>
<dbReference type="AlphaFoldDB" id="A0A921B494"/>
<accession>A0A921B494</accession>
<organism evidence="1 2">
    <name type="scientific">Lapidilactobacillus dextrinicus</name>
    <dbReference type="NCBI Taxonomy" id="51664"/>
    <lineage>
        <taxon>Bacteria</taxon>
        <taxon>Bacillati</taxon>
        <taxon>Bacillota</taxon>
        <taxon>Bacilli</taxon>
        <taxon>Lactobacillales</taxon>
        <taxon>Lactobacillaceae</taxon>
        <taxon>Lapidilactobacillus</taxon>
    </lineage>
</organism>
<dbReference type="Proteomes" id="UP000774947">
    <property type="component" value="Unassembled WGS sequence"/>
</dbReference>
<dbReference type="InterPro" id="IPR018193">
    <property type="entry name" value="Glyc_kinase_flavodox-like_fold"/>
</dbReference>
<comment type="caution">
    <text evidence="1">The sequence shown here is derived from an EMBL/GenBank/DDBJ whole genome shotgun (WGS) entry which is preliminary data.</text>
</comment>
<dbReference type="SUPFAM" id="SSF110738">
    <property type="entry name" value="Glycerate kinase I"/>
    <property type="match status" value="1"/>
</dbReference>
<sequence length="383" mass="42322">MKILVASQDLTSELNASISRGLIQQGLVEKEPSEFILLPFDGQQQNLISDLQQWNGGDLQDFVYYGPNWESTQITYLLTKFADQQTAVIDTSDFTDRQLTSQYDHHDLFHASSYGLGQLILDAVTNEAKEVVLLIDDTSMIDGGLGMLQALGAVITDESGDPIPVGENPLINFGHIDFAKPDELLKDIKLTVLVRETSTYTGSDSKLVDNGREIGLLSDQIVRLDLLTNQFNRAMRKERNLDLSTIVGAGAGGGIAGALACLDATISNSTYQWLFERLDFKKELADVDAAFLATDQVNQTRFTSSFVGELAKFCNDQNIRTVLMTLIRITPADEWNLPLVSTVVLPKIVGIKLPIIEEHVATSERELQQSLYLTTHEVAKLIN</sequence>
<evidence type="ECO:0000313" key="2">
    <source>
        <dbReference type="Proteomes" id="UP000774947"/>
    </source>
</evidence>
<dbReference type="EMBL" id="DYXY01000124">
    <property type="protein sequence ID" value="HJE15400.1"/>
    <property type="molecule type" value="Genomic_DNA"/>
</dbReference>
<protein>
    <submittedName>
        <fullName evidence="1">Glycerate kinase</fullName>
    </submittedName>
</protein>
<gene>
    <name evidence="1" type="ORF">K8W17_04920</name>
</gene>
<dbReference type="Gene3D" id="3.90.1510.10">
    <property type="entry name" value="Glycerate kinase, domain 2"/>
    <property type="match status" value="1"/>
</dbReference>
<name>A0A921B494_9LACO</name>
<dbReference type="GO" id="GO:0031388">
    <property type="term" value="P:organic acid phosphorylation"/>
    <property type="evidence" value="ECO:0007669"/>
    <property type="project" value="InterPro"/>
</dbReference>